<name>A0A0B7MW59_9FUNG</name>
<dbReference type="AlphaFoldDB" id="A0A0B7MW59"/>
<evidence type="ECO:0000313" key="2">
    <source>
        <dbReference type="Proteomes" id="UP000054107"/>
    </source>
</evidence>
<feature type="non-terminal residue" evidence="1">
    <location>
        <position position="1"/>
    </location>
</feature>
<reference evidence="1 2" key="1">
    <citation type="submission" date="2014-09" db="EMBL/GenBank/DDBJ databases">
        <authorList>
            <person name="Ellenberger Sabrina"/>
        </authorList>
    </citation>
    <scope>NUCLEOTIDE SEQUENCE [LARGE SCALE GENOMIC DNA]</scope>
    <source>
        <strain evidence="1 2">CBS 412.66</strain>
    </source>
</reference>
<keyword evidence="2" id="KW-1185">Reference proteome</keyword>
<evidence type="ECO:0000313" key="1">
    <source>
        <dbReference type="EMBL" id="CEP07114.1"/>
    </source>
</evidence>
<accession>A0A0B7MW59</accession>
<dbReference type="EMBL" id="LN719043">
    <property type="protein sequence ID" value="CEP07114.1"/>
    <property type="molecule type" value="Genomic_DNA"/>
</dbReference>
<dbReference type="Proteomes" id="UP000054107">
    <property type="component" value="Unassembled WGS sequence"/>
</dbReference>
<proteinExistence type="predicted"/>
<sequence length="77" mass="8681">EEQEPPGVDHDAKKANIAKIMQMHPALLLSVNRGNTPTLKKPKAMATITKKTYYTAIMMLSAEFFGYPYDIYVTPLH</sequence>
<gene>
    <name evidence="1" type="primary">PARPA_00387.1 scaffold 743</name>
</gene>
<protein>
    <submittedName>
        <fullName evidence="1">Uncharacterized protein</fullName>
    </submittedName>
</protein>
<organism evidence="1 2">
    <name type="scientific">Parasitella parasitica</name>
    <dbReference type="NCBI Taxonomy" id="35722"/>
    <lineage>
        <taxon>Eukaryota</taxon>
        <taxon>Fungi</taxon>
        <taxon>Fungi incertae sedis</taxon>
        <taxon>Mucoromycota</taxon>
        <taxon>Mucoromycotina</taxon>
        <taxon>Mucoromycetes</taxon>
        <taxon>Mucorales</taxon>
        <taxon>Mucorineae</taxon>
        <taxon>Mucoraceae</taxon>
        <taxon>Parasitella</taxon>
    </lineage>
</organism>